<dbReference type="InterPro" id="IPR011993">
    <property type="entry name" value="PH-like_dom_sf"/>
</dbReference>
<organism evidence="2 3">
    <name type="scientific">Genlisea aurea</name>
    <dbReference type="NCBI Taxonomy" id="192259"/>
    <lineage>
        <taxon>Eukaryota</taxon>
        <taxon>Viridiplantae</taxon>
        <taxon>Streptophyta</taxon>
        <taxon>Embryophyta</taxon>
        <taxon>Tracheophyta</taxon>
        <taxon>Spermatophyta</taxon>
        <taxon>Magnoliopsida</taxon>
        <taxon>eudicotyledons</taxon>
        <taxon>Gunneridae</taxon>
        <taxon>Pentapetalae</taxon>
        <taxon>asterids</taxon>
        <taxon>lamiids</taxon>
        <taxon>Lamiales</taxon>
        <taxon>Lentibulariaceae</taxon>
        <taxon>Genlisea</taxon>
    </lineage>
</organism>
<reference evidence="2 3" key="1">
    <citation type="journal article" date="2013" name="BMC Genomics">
        <title>The miniature genome of a carnivorous plant Genlisea aurea contains a low number of genes and short non-coding sequences.</title>
        <authorList>
            <person name="Leushkin E.V."/>
            <person name="Sutormin R.A."/>
            <person name="Nabieva E.R."/>
            <person name="Penin A.A."/>
            <person name="Kondrashov A.S."/>
            <person name="Logacheva M.D."/>
        </authorList>
    </citation>
    <scope>NUCLEOTIDE SEQUENCE [LARGE SCALE GENOMIC DNA]</scope>
</reference>
<sequence length="171" mass="19709">TFKGLPWRHDANSREKVVLSVAEVESLRSEIGDLEVRESHYKTQLEHVDEILRSSRLSGYLFLRTRWEALPGETPPIDDTEVNDWVQRFVVIRGSHIYLYMSATDLSPQDSTALSDVTQVGLLPSSKTHQDDETLYCFFILMRTGLRYECSCTSKLQIELWVAALRKECKL</sequence>
<dbReference type="SUPFAM" id="SSF50729">
    <property type="entry name" value="PH domain-like"/>
    <property type="match status" value="1"/>
</dbReference>
<dbReference type="AlphaFoldDB" id="S8DUR9"/>
<keyword evidence="3" id="KW-1185">Reference proteome</keyword>
<dbReference type="EMBL" id="AUSU01005339">
    <property type="protein sequence ID" value="EPS63652.1"/>
    <property type="molecule type" value="Genomic_DNA"/>
</dbReference>
<evidence type="ECO:0000313" key="2">
    <source>
        <dbReference type="EMBL" id="EPS63652.1"/>
    </source>
</evidence>
<protein>
    <recommendedName>
        <fullName evidence="1">PH domain-containing protein</fullName>
    </recommendedName>
</protein>
<dbReference type="PROSITE" id="PS50003">
    <property type="entry name" value="PH_DOMAIN"/>
    <property type="match status" value="1"/>
</dbReference>
<dbReference type="PANTHER" id="PTHR34837">
    <property type="entry name" value="OS05G0595500 PROTEIN"/>
    <property type="match status" value="1"/>
</dbReference>
<dbReference type="CDD" id="cd00821">
    <property type="entry name" value="PH"/>
    <property type="match status" value="1"/>
</dbReference>
<dbReference type="Pfam" id="PF00169">
    <property type="entry name" value="PH"/>
    <property type="match status" value="1"/>
</dbReference>
<accession>S8DUR9</accession>
<dbReference type="Proteomes" id="UP000015453">
    <property type="component" value="Unassembled WGS sequence"/>
</dbReference>
<evidence type="ECO:0000313" key="3">
    <source>
        <dbReference type="Proteomes" id="UP000015453"/>
    </source>
</evidence>
<comment type="caution">
    <text evidence="2">The sequence shown here is derived from an EMBL/GenBank/DDBJ whole genome shotgun (WGS) entry which is preliminary data.</text>
</comment>
<feature type="non-terminal residue" evidence="2">
    <location>
        <position position="171"/>
    </location>
</feature>
<dbReference type="Gene3D" id="2.30.29.30">
    <property type="entry name" value="Pleckstrin-homology domain (PH domain)/Phosphotyrosine-binding domain (PTB)"/>
    <property type="match status" value="1"/>
</dbReference>
<feature type="non-terminal residue" evidence="2">
    <location>
        <position position="1"/>
    </location>
</feature>
<evidence type="ECO:0000259" key="1">
    <source>
        <dbReference type="PROSITE" id="PS50003"/>
    </source>
</evidence>
<proteinExistence type="predicted"/>
<dbReference type="OrthoDB" id="1676529at2759"/>
<feature type="domain" description="PH" evidence="1">
    <location>
        <begin position="54"/>
        <end position="170"/>
    </location>
</feature>
<name>S8DUR9_9LAMI</name>
<dbReference type="InterPro" id="IPR001849">
    <property type="entry name" value="PH_domain"/>
</dbReference>
<dbReference type="PANTHER" id="PTHR34837:SF2">
    <property type="entry name" value="OS05G0595500 PROTEIN"/>
    <property type="match status" value="1"/>
</dbReference>
<gene>
    <name evidence="2" type="ORF">M569_11132</name>
</gene>